<dbReference type="PANTHER" id="PTHR21529:SF4">
    <property type="entry name" value="TPR AND ANKYRIN REPEAT-CONTAINING PROTEIN 1"/>
    <property type="match status" value="1"/>
</dbReference>
<sequence>MGFKYIQYWKNNATKDFGVARRGKEIEKIEHEFLESCAHHHHELKDSRSMMQFVKAFQSIDLMRTFLKSFDCLGELLLLEEESGNFLEAASIAKLRGEILHEVDLLRKAGNVKEASILLLFYVLYNSLWTPGSKGWPLKQFTQKQELLAKAESFGKNDSNFYPFVCTEADILSNEQNAHLQSNSAKYVWQDYFVFDLTKHSEQGKKTYRQIGRVVVITLGLGGINNDLYNKILKRFDGTYGNPPWKTFVQVLCGNMGPEFPQGTLTDNNCESPRELCVLLKLQEALMYTYNANWREVDYISPGCFLYLIERLLILASYFQGYFITSKSSFSEWFIYQDADTNPNSTLVAQVRPPHVIFEFIVNVVQQLLYDKNDTMDWIRRSNITVKDYYPLLVLRLVSIICLVHLNSGEFLEFLFALLGRSYITEQLPWEFYDVLQRRQKQINVDVLAEAFKKIHNPLVIVSWEEIAQETVKASQGQTETYEVEATNSGNEVLSLGTYDQDSCNCKPVPSNLSLVVDQGDLNNINGSRLRVNYFWEIFEALKLLEHGKDSRSFMSNVQIMKVNVEKSILLVRDATHTFHITEREITVTPHDFYWMTGLRSHQPIIDLEGESSIQEGIDLLGRAYPSECIRYFDLERDYKPLSQAIPDDRA</sequence>
<dbReference type="EnsemblPlants" id="QL03p011450:mrna">
    <property type="protein sequence ID" value="QL03p011450:mrna"/>
    <property type="gene ID" value="QL03p011450"/>
</dbReference>
<proteinExistence type="predicted"/>
<keyword evidence="2" id="KW-1185">Reference proteome</keyword>
<dbReference type="PANTHER" id="PTHR21529">
    <property type="entry name" value="MAMMARY TURMOR VIRUS RECEPTOR HOMOLOG 1, 2 MTVR1, 2"/>
    <property type="match status" value="1"/>
</dbReference>
<protein>
    <submittedName>
        <fullName evidence="1">Uncharacterized protein</fullName>
    </submittedName>
</protein>
<dbReference type="Proteomes" id="UP000594261">
    <property type="component" value="Chromosome 3"/>
</dbReference>
<dbReference type="AlphaFoldDB" id="A0A7N2L478"/>
<name>A0A7N2L478_QUELO</name>
<organism evidence="1 2">
    <name type="scientific">Quercus lobata</name>
    <name type="common">Valley oak</name>
    <dbReference type="NCBI Taxonomy" id="97700"/>
    <lineage>
        <taxon>Eukaryota</taxon>
        <taxon>Viridiplantae</taxon>
        <taxon>Streptophyta</taxon>
        <taxon>Embryophyta</taxon>
        <taxon>Tracheophyta</taxon>
        <taxon>Spermatophyta</taxon>
        <taxon>Magnoliopsida</taxon>
        <taxon>eudicotyledons</taxon>
        <taxon>Gunneridae</taxon>
        <taxon>Pentapetalae</taxon>
        <taxon>rosids</taxon>
        <taxon>fabids</taxon>
        <taxon>Fagales</taxon>
        <taxon>Fagaceae</taxon>
        <taxon>Quercus</taxon>
    </lineage>
</organism>
<dbReference type="InParanoid" id="A0A7N2L478"/>
<accession>A0A7N2L478</accession>
<evidence type="ECO:0000313" key="2">
    <source>
        <dbReference type="Proteomes" id="UP000594261"/>
    </source>
</evidence>
<dbReference type="EMBL" id="LRBV02000003">
    <property type="status" value="NOT_ANNOTATED_CDS"/>
    <property type="molecule type" value="Genomic_DNA"/>
</dbReference>
<evidence type="ECO:0000313" key="1">
    <source>
        <dbReference type="EnsemblPlants" id="QL03p011450:mrna"/>
    </source>
</evidence>
<reference evidence="1" key="2">
    <citation type="submission" date="2021-01" db="UniProtKB">
        <authorList>
            <consortium name="EnsemblPlants"/>
        </authorList>
    </citation>
    <scope>IDENTIFICATION</scope>
</reference>
<reference evidence="1 2" key="1">
    <citation type="journal article" date="2016" name="G3 (Bethesda)">
        <title>First Draft Assembly and Annotation of the Genome of a California Endemic Oak Quercus lobata Nee (Fagaceae).</title>
        <authorList>
            <person name="Sork V.L."/>
            <person name="Fitz-Gibbon S.T."/>
            <person name="Puiu D."/>
            <person name="Crepeau M."/>
            <person name="Gugger P.F."/>
            <person name="Sherman R."/>
            <person name="Stevens K."/>
            <person name="Langley C.H."/>
            <person name="Pellegrini M."/>
            <person name="Salzberg S.L."/>
        </authorList>
    </citation>
    <scope>NUCLEOTIDE SEQUENCE [LARGE SCALE GENOMIC DNA]</scope>
    <source>
        <strain evidence="1 2">cv. SW786</strain>
    </source>
</reference>
<dbReference type="InterPro" id="IPR039904">
    <property type="entry name" value="TRANK1"/>
</dbReference>
<dbReference type="Gramene" id="QL03p011450:mrna">
    <property type="protein sequence ID" value="QL03p011450:mrna"/>
    <property type="gene ID" value="QL03p011450"/>
</dbReference>